<accession>A0A0C5PXT8</accession>
<protein>
    <submittedName>
        <fullName evidence="1">Conjugal transfer transcriptional regulator TraJ</fullName>
    </submittedName>
</protein>
<name>A0A0C5PXT8_SHIFL</name>
<proteinExistence type="predicted"/>
<geneLocation type="plasmid" evidence="1">
    <name>pSF07201</name>
</geneLocation>
<reference evidence="1" key="1">
    <citation type="submission" date="2014-01" db="EMBL/GenBank/DDBJ databases">
        <title>The resistance and spreading mechanisms of plasmid-mediated fluoroquinolone resistance genes.</title>
        <authorList>
            <person name="Pu X.-Y."/>
            <person name="Pan J.-C."/>
            <person name="Zhang W."/>
            <person name="Chen H."/>
            <person name="Zhu C."/>
        </authorList>
    </citation>
    <scope>NUCLEOTIDE SEQUENCE</scope>
    <source>
        <strain evidence="1">072</strain>
        <plasmid evidence="1">pSF07201</plasmid>
    </source>
</reference>
<dbReference type="RefSeq" id="WP_000283561.1">
    <property type="nucleotide sequence ID" value="NZ_KJ201887.1"/>
</dbReference>
<dbReference type="PIRSF" id="PIRSF003267">
    <property type="entry name" value="TraJ_F"/>
    <property type="match status" value="1"/>
</dbReference>
<dbReference type="EMBL" id="KJ201887">
    <property type="protein sequence ID" value="AJQ17426.1"/>
    <property type="molecule type" value="Genomic_DNA"/>
</dbReference>
<dbReference type="NCBIfam" id="NF010272">
    <property type="entry name" value="PRK13719.1-1"/>
    <property type="match status" value="1"/>
</dbReference>
<dbReference type="InterPro" id="IPR016383">
    <property type="entry name" value="TraJ"/>
</dbReference>
<sequence length="223" mass="26051">MYPTDPRQLNTERQIYLDKQFFVDVFSIPACVRNTNGDFIGYNEKFSKEFIGSLDIKEWFYSLPVQVATSFLREELDAMSLPSSMNKIQSVAIGDKLWLVQFIPLIYGEVVNVLWLFFCKNSNVIVDYCRGLRTNITNDRMLEFKNKSTEIQWKVFILYSFGFCHESIASLLSITNGSSRNAISEVYKFFGIHSKHDLLMIFHTSRMHSLFFDELFFILKCAE</sequence>
<dbReference type="AlphaFoldDB" id="A0A0C5PXT8"/>
<evidence type="ECO:0000313" key="1">
    <source>
        <dbReference type="EMBL" id="AJQ17426.1"/>
    </source>
</evidence>
<keyword evidence="1" id="KW-0614">Plasmid</keyword>
<organism evidence="1">
    <name type="scientific">Shigella flexneri 4c</name>
    <dbReference type="NCBI Taxonomy" id="1617964"/>
    <lineage>
        <taxon>Bacteria</taxon>
        <taxon>Pseudomonadati</taxon>
        <taxon>Pseudomonadota</taxon>
        <taxon>Gammaproteobacteria</taxon>
        <taxon>Enterobacterales</taxon>
        <taxon>Enterobacteriaceae</taxon>
        <taxon>Shigella</taxon>
    </lineage>
</organism>
<gene>
    <name evidence="1" type="primary">traJ</name>
    <name evidence="1" type="ORF">pSF07201_050</name>
</gene>
<dbReference type="Gene3D" id="3.30.450.20">
    <property type="entry name" value="PAS domain"/>
    <property type="match status" value="1"/>
</dbReference>